<evidence type="ECO:0000313" key="1">
    <source>
        <dbReference type="EMBL" id="NIJ24986.1"/>
    </source>
</evidence>
<name>A0ABX0U6E7_9SPHN</name>
<dbReference type="InterPro" id="IPR003787">
    <property type="entry name" value="Sulphur_relay_DsrE/F-like"/>
</dbReference>
<dbReference type="SUPFAM" id="SSF75169">
    <property type="entry name" value="DsrEFH-like"/>
    <property type="match status" value="1"/>
</dbReference>
<keyword evidence="2" id="KW-1185">Reference proteome</keyword>
<protein>
    <submittedName>
        <fullName evidence="1">Peroxiredoxin</fullName>
    </submittedName>
</protein>
<dbReference type="EMBL" id="JAASQP010000001">
    <property type="protein sequence ID" value="NIJ24986.1"/>
    <property type="molecule type" value="Genomic_DNA"/>
</dbReference>
<dbReference type="RefSeq" id="WP_208402892.1">
    <property type="nucleotide sequence ID" value="NZ_BAAAEV010000001.1"/>
</dbReference>
<sequence length="106" mass="10932">MSGLTILIISADRERGHAALLTALAAAALGTSVRMFFQGHSVRLLQPGAELTPLLAETKAAGVKLVACQTGLADARVPFDALIEGVEPGGLVSMLADGPHDRLLAF</sequence>
<accession>A0ABX0U6E7</accession>
<proteinExistence type="predicted"/>
<gene>
    <name evidence="1" type="ORF">FHT01_002528</name>
</gene>
<dbReference type="Proteomes" id="UP000788153">
    <property type="component" value="Unassembled WGS sequence"/>
</dbReference>
<comment type="caution">
    <text evidence="1">The sequence shown here is derived from an EMBL/GenBank/DDBJ whole genome shotgun (WGS) entry which is preliminary data.</text>
</comment>
<dbReference type="InterPro" id="IPR027396">
    <property type="entry name" value="DsrEFH-like"/>
</dbReference>
<organism evidence="1 2">
    <name type="scientific">Sphingomonas japonica</name>
    <dbReference type="NCBI Taxonomy" id="511662"/>
    <lineage>
        <taxon>Bacteria</taxon>
        <taxon>Pseudomonadati</taxon>
        <taxon>Pseudomonadota</taxon>
        <taxon>Alphaproteobacteria</taxon>
        <taxon>Sphingomonadales</taxon>
        <taxon>Sphingomonadaceae</taxon>
        <taxon>Sphingomonas</taxon>
    </lineage>
</organism>
<dbReference type="Gene3D" id="3.40.1260.10">
    <property type="entry name" value="DsrEFH-like"/>
    <property type="match status" value="1"/>
</dbReference>
<reference evidence="1 2" key="1">
    <citation type="submission" date="2020-03" db="EMBL/GenBank/DDBJ databases">
        <title>Genomic Encyclopedia of Type Strains, Phase IV (KMG-IV): sequencing the most valuable type-strain genomes for metagenomic binning, comparative biology and taxonomic classification.</title>
        <authorList>
            <person name="Goeker M."/>
        </authorList>
    </citation>
    <scope>NUCLEOTIDE SEQUENCE [LARGE SCALE GENOMIC DNA]</scope>
    <source>
        <strain evidence="1 2">DSM 22753</strain>
    </source>
</reference>
<evidence type="ECO:0000313" key="2">
    <source>
        <dbReference type="Proteomes" id="UP000788153"/>
    </source>
</evidence>
<dbReference type="Pfam" id="PF02635">
    <property type="entry name" value="DsrE"/>
    <property type="match status" value="1"/>
</dbReference>